<evidence type="ECO:0000313" key="1">
    <source>
        <dbReference type="EMBL" id="KAG0464957.1"/>
    </source>
</evidence>
<gene>
    <name evidence="1" type="ORF">HPP92_019121</name>
</gene>
<dbReference type="PANTHER" id="PTHR33526">
    <property type="entry name" value="OS07G0123800 PROTEIN"/>
    <property type="match status" value="1"/>
</dbReference>
<dbReference type="PANTHER" id="PTHR33526:SF4">
    <property type="entry name" value="OS07G0123800 PROTEIN"/>
    <property type="match status" value="1"/>
</dbReference>
<dbReference type="EMBL" id="JADCNM010000010">
    <property type="protein sequence ID" value="KAG0464957.1"/>
    <property type="molecule type" value="Genomic_DNA"/>
</dbReference>
<dbReference type="AlphaFoldDB" id="A0A835Q8Y0"/>
<name>A0A835Q8Y0_VANPL</name>
<reference evidence="1 2" key="1">
    <citation type="journal article" date="2020" name="Nat. Food">
        <title>A phased Vanilla planifolia genome enables genetic improvement of flavour and production.</title>
        <authorList>
            <person name="Hasing T."/>
            <person name="Tang H."/>
            <person name="Brym M."/>
            <person name="Khazi F."/>
            <person name="Huang T."/>
            <person name="Chambers A.H."/>
        </authorList>
    </citation>
    <scope>NUCLEOTIDE SEQUENCE [LARGE SCALE GENOMIC DNA]</scope>
    <source>
        <tissue evidence="1">Leaf</tissue>
    </source>
</reference>
<dbReference type="Proteomes" id="UP000639772">
    <property type="component" value="Chromosome 10"/>
</dbReference>
<dbReference type="InterPro" id="IPR016972">
    <property type="entry name" value="UCP031279"/>
</dbReference>
<evidence type="ECO:0000313" key="2">
    <source>
        <dbReference type="Proteomes" id="UP000639772"/>
    </source>
</evidence>
<accession>A0A835Q8Y0</accession>
<protein>
    <submittedName>
        <fullName evidence="1">Uncharacterized protein</fullName>
    </submittedName>
</protein>
<dbReference type="OrthoDB" id="694638at2759"/>
<organism evidence="1 2">
    <name type="scientific">Vanilla planifolia</name>
    <name type="common">Vanilla</name>
    <dbReference type="NCBI Taxonomy" id="51239"/>
    <lineage>
        <taxon>Eukaryota</taxon>
        <taxon>Viridiplantae</taxon>
        <taxon>Streptophyta</taxon>
        <taxon>Embryophyta</taxon>
        <taxon>Tracheophyta</taxon>
        <taxon>Spermatophyta</taxon>
        <taxon>Magnoliopsida</taxon>
        <taxon>Liliopsida</taxon>
        <taxon>Asparagales</taxon>
        <taxon>Orchidaceae</taxon>
        <taxon>Vanilloideae</taxon>
        <taxon>Vanilleae</taxon>
        <taxon>Vanilla</taxon>
    </lineage>
</organism>
<dbReference type="PIRSF" id="PIRSF031279">
    <property type="entry name" value="UCP031279"/>
    <property type="match status" value="1"/>
</dbReference>
<sequence length="149" mass="15949">MTKGSGGFGNRLSRCVRAPFRALSRARDFYVRSMTDCAGRMHYGTAAAPLSFLPLETCQSSSSNGRLSSSDEDLIELIRASSKSRLRAAAAAEGSVQRSQSVAAVRIDEDAPYESSGEVKIGGSLIFPRSRSCAVGGTTTRSAITWKYK</sequence>
<comment type="caution">
    <text evidence="1">The sequence shown here is derived from an EMBL/GenBank/DDBJ whole genome shotgun (WGS) entry which is preliminary data.</text>
</comment>
<proteinExistence type="predicted"/>